<dbReference type="GO" id="GO:0016301">
    <property type="term" value="F:kinase activity"/>
    <property type="evidence" value="ECO:0007669"/>
    <property type="project" value="UniProtKB-KW"/>
</dbReference>
<proteinExistence type="predicted"/>
<dbReference type="InterPro" id="IPR037446">
    <property type="entry name" value="His_Pase_VIP1"/>
</dbReference>
<comment type="caution">
    <text evidence="4">The sequence shown here is derived from an EMBL/GenBank/DDBJ whole genome shotgun (WGS) entry which is preliminary data.</text>
</comment>
<dbReference type="InterPro" id="IPR040557">
    <property type="entry name" value="VIP1_N"/>
</dbReference>
<evidence type="ECO:0000313" key="5">
    <source>
        <dbReference type="Proteomes" id="UP001341840"/>
    </source>
</evidence>
<evidence type="ECO:0000256" key="2">
    <source>
        <dbReference type="ARBA" id="ARBA00034629"/>
    </source>
</evidence>
<dbReference type="PANTHER" id="PTHR12750">
    <property type="entry name" value="DIPHOSPHOINOSITOL PENTAKISPHOSPHATE KINASE"/>
    <property type="match status" value="1"/>
</dbReference>
<evidence type="ECO:0000313" key="4">
    <source>
        <dbReference type="EMBL" id="MED6134112.1"/>
    </source>
</evidence>
<dbReference type="PANTHER" id="PTHR12750:SF9">
    <property type="entry name" value="INOSITOL HEXAKISPHOSPHATE AND DIPHOSPHOINOSITOL-PENTAKISPHOSPHATE KINASE"/>
    <property type="match status" value="1"/>
</dbReference>
<keyword evidence="4" id="KW-0808">Transferase</keyword>
<comment type="catalytic activity">
    <reaction evidence="2">
        <text>1D-myo-inositol hexakisphosphate + ATP = 1-diphospho-1D-myo-inositol 2,3,4,5,6-pentakisphosphate + ADP</text>
        <dbReference type="Rhea" id="RHEA:37459"/>
        <dbReference type="ChEBI" id="CHEBI:30616"/>
        <dbReference type="ChEBI" id="CHEBI:58130"/>
        <dbReference type="ChEBI" id="CHEBI:74946"/>
        <dbReference type="ChEBI" id="CHEBI:456216"/>
        <dbReference type="EC" id="2.7.4.24"/>
    </reaction>
    <physiologicalReaction direction="left-to-right" evidence="2">
        <dbReference type="Rhea" id="RHEA:37460"/>
    </physiologicalReaction>
</comment>
<sequence>MAETEMKITVGVCVMEKKVLSAPMGQIFDRLHAFGEFEVIHFGDKVILEEPIESWPVCDCLIAFYSSGYPLKKAEAYAALRKPFLVNELEPQHLLHDRRKVYERLEIFGIPVPRYALVIRKTPHEQLDYFVEEEDFVEVHGARFWKPFVEKPIDADNHHIMIYYPSSAGGGMKELFRKVQ</sequence>
<keyword evidence="4" id="KW-0418">Kinase</keyword>
<accession>A0ABU6SCS9</accession>
<dbReference type="Proteomes" id="UP001341840">
    <property type="component" value="Unassembled WGS sequence"/>
</dbReference>
<evidence type="ECO:0000256" key="1">
    <source>
        <dbReference type="ARBA" id="ARBA00033696"/>
    </source>
</evidence>
<feature type="domain" description="VIP1 N-terminal" evidence="3">
    <location>
        <begin position="8"/>
        <end position="97"/>
    </location>
</feature>
<evidence type="ECO:0000259" key="3">
    <source>
        <dbReference type="Pfam" id="PF18086"/>
    </source>
</evidence>
<organism evidence="4 5">
    <name type="scientific">Stylosanthes scabra</name>
    <dbReference type="NCBI Taxonomy" id="79078"/>
    <lineage>
        <taxon>Eukaryota</taxon>
        <taxon>Viridiplantae</taxon>
        <taxon>Streptophyta</taxon>
        <taxon>Embryophyta</taxon>
        <taxon>Tracheophyta</taxon>
        <taxon>Spermatophyta</taxon>
        <taxon>Magnoliopsida</taxon>
        <taxon>eudicotyledons</taxon>
        <taxon>Gunneridae</taxon>
        <taxon>Pentapetalae</taxon>
        <taxon>rosids</taxon>
        <taxon>fabids</taxon>
        <taxon>Fabales</taxon>
        <taxon>Fabaceae</taxon>
        <taxon>Papilionoideae</taxon>
        <taxon>50 kb inversion clade</taxon>
        <taxon>dalbergioids sensu lato</taxon>
        <taxon>Dalbergieae</taxon>
        <taxon>Pterocarpus clade</taxon>
        <taxon>Stylosanthes</taxon>
    </lineage>
</organism>
<reference evidence="4 5" key="1">
    <citation type="journal article" date="2023" name="Plants (Basel)">
        <title>Bridging the Gap: Combining Genomics and Transcriptomics Approaches to Understand Stylosanthes scabra, an Orphan Legume from the Brazilian Caatinga.</title>
        <authorList>
            <person name="Ferreira-Neto J.R.C."/>
            <person name="da Silva M.D."/>
            <person name="Binneck E."/>
            <person name="de Melo N.F."/>
            <person name="da Silva R.H."/>
            <person name="de Melo A.L.T.M."/>
            <person name="Pandolfi V."/>
            <person name="Bustamante F.O."/>
            <person name="Brasileiro-Vidal A.C."/>
            <person name="Benko-Iseppon A.M."/>
        </authorList>
    </citation>
    <scope>NUCLEOTIDE SEQUENCE [LARGE SCALE GENOMIC DNA]</scope>
    <source>
        <tissue evidence="4">Leaves</tissue>
    </source>
</reference>
<dbReference type="EC" id="2.7.4.24" evidence="4"/>
<dbReference type="Gene3D" id="3.40.50.11950">
    <property type="match status" value="1"/>
</dbReference>
<comment type="catalytic activity">
    <reaction evidence="1">
        <text>5-diphospho-1D-myo-inositol 1,2,3,4,6-pentakisphosphate + ATP + H(+) = 1,5-bis(diphospho)-1D-myo-inositol 2,3,4,6-tetrakisphosphate + ADP</text>
        <dbReference type="Rhea" id="RHEA:10276"/>
        <dbReference type="ChEBI" id="CHEBI:15378"/>
        <dbReference type="ChEBI" id="CHEBI:30616"/>
        <dbReference type="ChEBI" id="CHEBI:58628"/>
        <dbReference type="ChEBI" id="CHEBI:77983"/>
        <dbReference type="ChEBI" id="CHEBI:456216"/>
        <dbReference type="EC" id="2.7.4.24"/>
    </reaction>
    <physiologicalReaction direction="left-to-right" evidence="1">
        <dbReference type="Rhea" id="RHEA:10277"/>
    </physiologicalReaction>
</comment>
<protein>
    <submittedName>
        <fullName evidence="4">Inositol hexakisphosphate and diphosphoinositol-pentakisphosphate kinase vip2, variant 4</fullName>
        <ecNumber evidence="4">2.7.4.24</ecNumber>
    </submittedName>
</protein>
<dbReference type="Pfam" id="PF18086">
    <property type="entry name" value="PPIP5K2_N"/>
    <property type="match status" value="1"/>
</dbReference>
<keyword evidence="5" id="KW-1185">Reference proteome</keyword>
<dbReference type="EMBL" id="JASCZI010060574">
    <property type="protein sequence ID" value="MED6134112.1"/>
    <property type="molecule type" value="Genomic_DNA"/>
</dbReference>
<gene>
    <name evidence="4" type="primary">VIP2_7</name>
    <name evidence="4" type="ORF">PIB30_034323</name>
</gene>
<name>A0ABU6SCS9_9FABA</name>